<name>A0AAV2GZ51_LYMST</name>
<feature type="region of interest" description="Disordered" evidence="1">
    <location>
        <begin position="389"/>
        <end position="409"/>
    </location>
</feature>
<feature type="compositionally biased region" description="Low complexity" evidence="1">
    <location>
        <begin position="683"/>
        <end position="694"/>
    </location>
</feature>
<evidence type="ECO:0000313" key="4">
    <source>
        <dbReference type="Proteomes" id="UP001497497"/>
    </source>
</evidence>
<evidence type="ECO:0000259" key="2">
    <source>
        <dbReference type="Pfam" id="PF21528"/>
    </source>
</evidence>
<dbReference type="InterPro" id="IPR039725">
    <property type="entry name" value="CC2D1A/B"/>
</dbReference>
<dbReference type="PANTHER" id="PTHR13076">
    <property type="entry name" value="COILED-COIL AND C2 DOMAIN-CONTAINING PROTEIN 1-LIKE"/>
    <property type="match status" value="1"/>
</dbReference>
<feature type="domain" description="DM14" evidence="2">
    <location>
        <begin position="93"/>
        <end position="151"/>
    </location>
</feature>
<dbReference type="EMBL" id="CAXITT010000002">
    <property type="protein sequence ID" value="CAL1526158.1"/>
    <property type="molecule type" value="Genomic_DNA"/>
</dbReference>
<keyword evidence="4" id="KW-1185">Reference proteome</keyword>
<dbReference type="Pfam" id="PF21528">
    <property type="entry name" value="CC2D1A-B_DM14"/>
    <property type="match status" value="2"/>
</dbReference>
<comment type="caution">
    <text evidence="3">The sequence shown here is derived from an EMBL/GenBank/DDBJ whole genome shotgun (WGS) entry which is preliminary data.</text>
</comment>
<feature type="region of interest" description="Disordered" evidence="1">
    <location>
        <begin position="925"/>
        <end position="979"/>
    </location>
</feature>
<feature type="compositionally biased region" description="Polar residues" evidence="1">
    <location>
        <begin position="518"/>
        <end position="535"/>
    </location>
</feature>
<dbReference type="InterPro" id="IPR006608">
    <property type="entry name" value="CC2D1A/B_DM14"/>
</dbReference>
<accession>A0AAV2GZ51</accession>
<dbReference type="AlphaFoldDB" id="A0AAV2GZ51"/>
<dbReference type="PANTHER" id="PTHR13076:SF9">
    <property type="entry name" value="COILED-COIL AND C2 DOMAIN-CONTAINING PROTEIN 1-LIKE"/>
    <property type="match status" value="1"/>
</dbReference>
<organism evidence="3 4">
    <name type="scientific">Lymnaea stagnalis</name>
    <name type="common">Great pond snail</name>
    <name type="synonym">Helix stagnalis</name>
    <dbReference type="NCBI Taxonomy" id="6523"/>
    <lineage>
        <taxon>Eukaryota</taxon>
        <taxon>Metazoa</taxon>
        <taxon>Spiralia</taxon>
        <taxon>Lophotrochozoa</taxon>
        <taxon>Mollusca</taxon>
        <taxon>Gastropoda</taxon>
        <taxon>Heterobranchia</taxon>
        <taxon>Euthyneura</taxon>
        <taxon>Panpulmonata</taxon>
        <taxon>Hygrophila</taxon>
        <taxon>Lymnaeoidea</taxon>
        <taxon>Lymnaeidae</taxon>
        <taxon>Lymnaea</taxon>
    </lineage>
</organism>
<dbReference type="GO" id="GO:0001227">
    <property type="term" value="F:DNA-binding transcription repressor activity, RNA polymerase II-specific"/>
    <property type="evidence" value="ECO:0007669"/>
    <property type="project" value="InterPro"/>
</dbReference>
<feature type="region of interest" description="Disordered" evidence="1">
    <location>
        <begin position="500"/>
        <end position="543"/>
    </location>
</feature>
<feature type="region of interest" description="Disordered" evidence="1">
    <location>
        <begin position="670"/>
        <end position="698"/>
    </location>
</feature>
<sequence length="1094" mass="120869">MMSWPRGQEQRHQSMPVTTAMLEDRINQYITAVDQATARNDSHQVSQLQRDIQQLVDLMERIGRGQSFPENVVPPPLVIAPQIDVLPNPHVVLSARLDNYHKALYFAEEELSENKFNKIQQLQRCLQIVKDLQERVQAGMPVRGDEVPPPVPVPSDDEFDNDAMKTLTDRISSYKLALVAAQQSQESDKRHIPKIQSTLRSLEFLMTRAKANRPVWKKDIPADFEYHKMSPAKSSQSKMNKAKFTLLIRSLVLRTAKLSFRSPEMETKARGHHSKLVGIESQLSTSGAAWQPDEALLKVLTKQTEALEQKSMEEKQQDIQKTAESLFAIETRIAECENVVLNCEREDFANKAKQHLKSLLSLKEAVEKGELVNIELPPAFDLASQQQTVTPNDSISGTTAHQPTGATAHLSPVTIKPAVETPEDKLAKKLSHYLEKGDEPKLDNLNQRTGNVNLNTSQSPPPMLLPKVLNSARTEGTLVAPNLTTPHFSGDSGIHYNGFESSHQPAEDELGEEKNGTIGPSSSPVNTTVETSPQETPLEDERSYGQEIRNKKEEQETFKPLAPSPKSTDIYIRKTLDSVGFLPCQNVPERPLLNGKTCADVKLNSSAFSSESKSLHGLLKSDAPSTDLPGTDVVQDVPQQQFQSGAAETSSMDVPSNNPVDIEETVLRGVDGPSSLPVEKSASHFSGGSSSAAHLTSGQSSLPVSVQLNADTSQSHGQVLAAGTIQSTNTPSRGSPLAHDHSAYQEKGITNKESLSTNVPEEKCINSLEDLGVADMDISELNGHYLAPDIVNDSTEFQDLMESMTMPSLTSGSFQPETDQPIPILRSNVDPMMGSDKPVQQNVITGTQILDPRVKLSGDKFDSENDLILSDRSTVSEVAGRLTSQTTVVDTNPNLPIISNIQENHVTSVRPKDVDLTFSLRTESKHSGNVRHGGLPHSGNVRQGGFPKLEFPAVSVTQDTREQVRSEHLSGNQRSDDRLATTNGLQNDIAFTCLENLKYHFLIEEAKGTPASLSEASSLRDKFDQLKQRLSNGTLHLWEEYRACVESELASLVHQIEEKRLIQRWTEVKILCEMKTIAERELVILRERLPELMY</sequence>
<evidence type="ECO:0000313" key="3">
    <source>
        <dbReference type="EMBL" id="CAL1526158.1"/>
    </source>
</evidence>
<feature type="compositionally biased region" description="Polar residues" evidence="1">
    <location>
        <begin position="389"/>
        <end position="405"/>
    </location>
</feature>
<evidence type="ECO:0000256" key="1">
    <source>
        <dbReference type="SAM" id="MobiDB-lite"/>
    </source>
</evidence>
<feature type="domain" description="DM14" evidence="2">
    <location>
        <begin position="22"/>
        <end position="77"/>
    </location>
</feature>
<dbReference type="Proteomes" id="UP001497497">
    <property type="component" value="Unassembled WGS sequence"/>
</dbReference>
<proteinExistence type="predicted"/>
<feature type="compositionally biased region" description="Basic and acidic residues" evidence="1">
    <location>
        <begin position="959"/>
        <end position="979"/>
    </location>
</feature>
<reference evidence="3 4" key="1">
    <citation type="submission" date="2024-04" db="EMBL/GenBank/DDBJ databases">
        <authorList>
            <consortium name="Genoscope - CEA"/>
            <person name="William W."/>
        </authorList>
    </citation>
    <scope>NUCLEOTIDE SEQUENCE [LARGE SCALE GENOMIC DNA]</scope>
</reference>
<protein>
    <recommendedName>
        <fullName evidence="2">DM14 domain-containing protein</fullName>
    </recommendedName>
</protein>
<gene>
    <name evidence="3" type="ORF">GSLYS_00000335001</name>
</gene>